<name>A0A0E9SY52_ANGAN</name>
<protein>
    <submittedName>
        <fullName evidence="1">Uncharacterized protein</fullName>
    </submittedName>
</protein>
<proteinExistence type="predicted"/>
<reference evidence="1" key="1">
    <citation type="submission" date="2014-11" db="EMBL/GenBank/DDBJ databases">
        <authorList>
            <person name="Amaro Gonzalez C."/>
        </authorList>
    </citation>
    <scope>NUCLEOTIDE SEQUENCE</scope>
</reference>
<reference evidence="1" key="2">
    <citation type="journal article" date="2015" name="Fish Shellfish Immunol.">
        <title>Early steps in the European eel (Anguilla anguilla)-Vibrio vulnificus interaction in the gills: Role of the RtxA13 toxin.</title>
        <authorList>
            <person name="Callol A."/>
            <person name="Pajuelo D."/>
            <person name="Ebbesson L."/>
            <person name="Teles M."/>
            <person name="MacKenzie S."/>
            <person name="Amaro C."/>
        </authorList>
    </citation>
    <scope>NUCLEOTIDE SEQUENCE</scope>
</reference>
<organism evidence="1">
    <name type="scientific">Anguilla anguilla</name>
    <name type="common">European freshwater eel</name>
    <name type="synonym">Muraena anguilla</name>
    <dbReference type="NCBI Taxonomy" id="7936"/>
    <lineage>
        <taxon>Eukaryota</taxon>
        <taxon>Metazoa</taxon>
        <taxon>Chordata</taxon>
        <taxon>Craniata</taxon>
        <taxon>Vertebrata</taxon>
        <taxon>Euteleostomi</taxon>
        <taxon>Actinopterygii</taxon>
        <taxon>Neopterygii</taxon>
        <taxon>Teleostei</taxon>
        <taxon>Anguilliformes</taxon>
        <taxon>Anguillidae</taxon>
        <taxon>Anguilla</taxon>
    </lineage>
</organism>
<dbReference type="EMBL" id="GBXM01062982">
    <property type="protein sequence ID" value="JAH45595.1"/>
    <property type="molecule type" value="Transcribed_RNA"/>
</dbReference>
<dbReference type="AlphaFoldDB" id="A0A0E9SY52"/>
<accession>A0A0E9SY52</accession>
<sequence>MFCWILEGVMLFRDADNSSLHLPPVQKAIYTGNVMNDN</sequence>
<evidence type="ECO:0000313" key="1">
    <source>
        <dbReference type="EMBL" id="JAH45595.1"/>
    </source>
</evidence>